<reference evidence="1" key="1">
    <citation type="submission" date="2013-11" db="EMBL/GenBank/DDBJ databases">
        <title>Microbial diversity, functional groups and degradation webs in Northern and Southern Mediterranean and Red Sea marine crude oil polluted sites.</title>
        <authorList>
            <person name="Daffonchio D."/>
            <person name="Mapelli F."/>
            <person name="Ferrer M."/>
            <person name="Richter M."/>
            <person name="Cherif A."/>
            <person name="Malkawi H.I."/>
            <person name="Yakimov M.M."/>
            <person name="Abdel-Fattah Y.R."/>
            <person name="Blaghen M."/>
            <person name="Golyshin P.N."/>
            <person name="Kalogerakis N."/>
            <person name="Boon N."/>
            <person name="Magagnini M."/>
            <person name="Fava F."/>
        </authorList>
    </citation>
    <scope>NUCLEOTIDE SEQUENCE</scope>
</reference>
<sequence length="52" mass="6072">MTRSSTRRPRRSICLVVRWVRRWCSVARTAPQHAWARSTARTTPHGTRRSPA</sequence>
<gene>
    <name evidence="1" type="ORF">MGSAQ_000620</name>
</gene>
<protein>
    <submittedName>
        <fullName evidence="1">Uncharacterized protein</fullName>
    </submittedName>
</protein>
<comment type="caution">
    <text evidence="1">The sequence shown here is derived from an EMBL/GenBank/DDBJ whole genome shotgun (WGS) entry which is preliminary data.</text>
</comment>
<organism evidence="1">
    <name type="scientific">marine sediment metagenome</name>
    <dbReference type="NCBI Taxonomy" id="412755"/>
    <lineage>
        <taxon>unclassified sequences</taxon>
        <taxon>metagenomes</taxon>
        <taxon>ecological metagenomes</taxon>
    </lineage>
</organism>
<name>A0A1B6NWW2_9ZZZZ</name>
<evidence type="ECO:0000313" key="1">
    <source>
        <dbReference type="EMBL" id="KTF07883.1"/>
    </source>
</evidence>
<dbReference type="AlphaFoldDB" id="A0A1B6NWW2"/>
<dbReference type="EMBL" id="AYSL01000282">
    <property type="protein sequence ID" value="KTF07883.1"/>
    <property type="molecule type" value="Genomic_DNA"/>
</dbReference>
<accession>A0A1B6NWW2</accession>
<proteinExistence type="predicted"/>